<keyword evidence="5" id="KW-0949">S-adenosyl-L-methionine</keyword>
<evidence type="ECO:0000256" key="1">
    <source>
        <dbReference type="ARBA" id="ARBA00000142"/>
    </source>
</evidence>
<keyword evidence="3 7" id="KW-0489">Methyltransferase</keyword>
<dbReference type="CDD" id="cd02440">
    <property type="entry name" value="AdoMet_MTases"/>
    <property type="match status" value="1"/>
</dbReference>
<dbReference type="OrthoDB" id="496746at2759"/>
<keyword evidence="6" id="KW-0819">tRNA processing</keyword>
<dbReference type="EC" id="2.1.1.33" evidence="2"/>
<dbReference type="InterPro" id="IPR003358">
    <property type="entry name" value="tRNA_(Gua-N-7)_MeTrfase_Trmb"/>
</dbReference>
<dbReference type="Gene3D" id="3.40.50.150">
    <property type="entry name" value="Vaccinia Virus protein VP39"/>
    <property type="match status" value="1"/>
</dbReference>
<organism evidence="7 8">
    <name type="scientific">Chrysochromulina tobinii</name>
    <dbReference type="NCBI Taxonomy" id="1460289"/>
    <lineage>
        <taxon>Eukaryota</taxon>
        <taxon>Haptista</taxon>
        <taxon>Haptophyta</taxon>
        <taxon>Prymnesiophyceae</taxon>
        <taxon>Prymnesiales</taxon>
        <taxon>Chrysochromulinaceae</taxon>
        <taxon>Chrysochromulina</taxon>
    </lineage>
</organism>
<dbReference type="Proteomes" id="UP000037460">
    <property type="component" value="Unassembled WGS sequence"/>
</dbReference>
<keyword evidence="4" id="KW-0808">Transferase</keyword>
<evidence type="ECO:0000256" key="2">
    <source>
        <dbReference type="ARBA" id="ARBA00011977"/>
    </source>
</evidence>
<comment type="caution">
    <text evidence="7">The sequence shown here is derived from an EMBL/GenBank/DDBJ whole genome shotgun (WGS) entry which is preliminary data.</text>
</comment>
<accession>A0A0M0J5T1</accession>
<name>A0A0M0J5T1_9EUKA</name>
<dbReference type="AlphaFoldDB" id="A0A0M0J5T1"/>
<protein>
    <recommendedName>
        <fullName evidence="2">tRNA (guanine(46)-N(7))-methyltransferase</fullName>
        <ecNumber evidence="2">2.1.1.33</ecNumber>
    </recommendedName>
</protein>
<gene>
    <name evidence="7" type="ORF">Ctob_000708</name>
</gene>
<evidence type="ECO:0000313" key="8">
    <source>
        <dbReference type="Proteomes" id="UP000037460"/>
    </source>
</evidence>
<evidence type="ECO:0000256" key="5">
    <source>
        <dbReference type="ARBA" id="ARBA00022691"/>
    </source>
</evidence>
<proteinExistence type="predicted"/>
<comment type="catalytic activity">
    <reaction evidence="1">
        <text>guanosine(46) in tRNA + S-adenosyl-L-methionine = N(7)-methylguanosine(46) in tRNA + S-adenosyl-L-homocysteine</text>
        <dbReference type="Rhea" id="RHEA:42708"/>
        <dbReference type="Rhea" id="RHEA-COMP:10188"/>
        <dbReference type="Rhea" id="RHEA-COMP:10189"/>
        <dbReference type="ChEBI" id="CHEBI:57856"/>
        <dbReference type="ChEBI" id="CHEBI:59789"/>
        <dbReference type="ChEBI" id="CHEBI:74269"/>
        <dbReference type="ChEBI" id="CHEBI:74480"/>
        <dbReference type="EC" id="2.1.1.33"/>
    </reaction>
</comment>
<dbReference type="SUPFAM" id="SSF53335">
    <property type="entry name" value="S-adenosyl-L-methionine-dependent methyltransferases"/>
    <property type="match status" value="1"/>
</dbReference>
<evidence type="ECO:0000256" key="4">
    <source>
        <dbReference type="ARBA" id="ARBA00022679"/>
    </source>
</evidence>
<evidence type="ECO:0000313" key="7">
    <source>
        <dbReference type="EMBL" id="KOO21944.1"/>
    </source>
</evidence>
<dbReference type="InterPro" id="IPR029063">
    <property type="entry name" value="SAM-dependent_MTases_sf"/>
</dbReference>
<evidence type="ECO:0000256" key="3">
    <source>
        <dbReference type="ARBA" id="ARBA00022603"/>
    </source>
</evidence>
<keyword evidence="8" id="KW-1185">Reference proteome</keyword>
<dbReference type="Pfam" id="PF02390">
    <property type="entry name" value="Methyltransf_4"/>
    <property type="match status" value="1"/>
</dbReference>
<sequence>MMRPAHGDVLYDMGSGAGRFVVHAALALPHVRVVGVELSSVRHSVAFAASKRAALSNLHVIHGDMLTSPCEDATLVYFASLLFDARFIRQLCSRFEAQAPRLRMFVTLLAIPKGALPSFALTAVEPALSVTWGHARAFVYTRRSATIEEPQLTTDPCAADDEDELRDRSLRAAAQILNALDLTNLRVHHPHGRCIVQRSEAPNAAD</sequence>
<reference evidence="8" key="1">
    <citation type="journal article" date="2015" name="PLoS Genet.">
        <title>Genome Sequence and Transcriptome Analyses of Chrysochromulina tobin: Metabolic Tools for Enhanced Algal Fitness in the Prominent Order Prymnesiales (Haptophyceae).</title>
        <authorList>
            <person name="Hovde B.T."/>
            <person name="Deodato C.R."/>
            <person name="Hunsperger H.M."/>
            <person name="Ryken S.A."/>
            <person name="Yost W."/>
            <person name="Jha R.K."/>
            <person name="Patterson J."/>
            <person name="Monnat R.J. Jr."/>
            <person name="Barlow S.B."/>
            <person name="Starkenburg S.R."/>
            <person name="Cattolico R.A."/>
        </authorList>
    </citation>
    <scope>NUCLEOTIDE SEQUENCE</scope>
    <source>
        <strain evidence="8">CCMP291</strain>
    </source>
</reference>
<evidence type="ECO:0000256" key="6">
    <source>
        <dbReference type="ARBA" id="ARBA00022694"/>
    </source>
</evidence>
<dbReference type="EMBL" id="JWZX01003321">
    <property type="protein sequence ID" value="KOO21944.1"/>
    <property type="molecule type" value="Genomic_DNA"/>
</dbReference>
<dbReference type="GO" id="GO:0008176">
    <property type="term" value="F:tRNA (guanine(46)-N7)-methyltransferase activity"/>
    <property type="evidence" value="ECO:0007669"/>
    <property type="project" value="UniProtKB-EC"/>
</dbReference>